<evidence type="ECO:0000313" key="1">
    <source>
        <dbReference type="EMBL" id="MDV7024474.1"/>
    </source>
</evidence>
<organism evidence="1 2">
    <name type="scientific">Atlantibacter subterraneus</name>
    <dbReference type="NCBI Taxonomy" id="255519"/>
    <lineage>
        <taxon>Bacteria</taxon>
        <taxon>Pseudomonadati</taxon>
        <taxon>Pseudomonadota</taxon>
        <taxon>Gammaproteobacteria</taxon>
        <taxon>Enterobacterales</taxon>
        <taxon>Enterobacteriaceae</taxon>
        <taxon>Atlantibacter</taxon>
    </lineage>
</organism>
<evidence type="ECO:0000313" key="2">
    <source>
        <dbReference type="Proteomes" id="UP001187066"/>
    </source>
</evidence>
<accession>A0ABU4E5R8</accession>
<dbReference type="Proteomes" id="UP001187066">
    <property type="component" value="Unassembled WGS sequence"/>
</dbReference>
<reference evidence="1 2" key="1">
    <citation type="submission" date="2023-10" db="EMBL/GenBank/DDBJ databases">
        <authorList>
            <person name="Dale J."/>
        </authorList>
    </citation>
    <scope>NUCLEOTIDE SEQUENCE [LARGE SCALE GENOMIC DNA]</scope>
    <source>
        <strain evidence="1 2">2023EL-00970</strain>
    </source>
</reference>
<comment type="caution">
    <text evidence="1">The sequence shown here is derived from an EMBL/GenBank/DDBJ whole genome shotgun (WGS) entry which is preliminary data.</text>
</comment>
<dbReference type="InterPro" id="IPR041895">
    <property type="entry name" value="ArdA_dom1"/>
</dbReference>
<gene>
    <name evidence="1" type="ORF">R4P48_17540</name>
</gene>
<proteinExistence type="predicted"/>
<dbReference type="Pfam" id="PF07275">
    <property type="entry name" value="ArdA"/>
    <property type="match status" value="1"/>
</dbReference>
<dbReference type="Gene3D" id="3.10.20.480">
    <property type="entry name" value="Antirestriction protein ArdA, domain 1"/>
    <property type="match status" value="1"/>
</dbReference>
<protein>
    <submittedName>
        <fullName evidence="1">Antirestriction protein ArdA</fullName>
    </submittedName>
</protein>
<name>A0ABU4E5R8_9ENTR</name>
<keyword evidence="2" id="KW-1185">Reference proteome</keyword>
<sequence>MSTTTPAVYVGTYHKYNCGSIFGKWFDLTDFDGPEDFHEACQALHAGEDDPEFMYQDWEGIPSGFASESSVDWDFIGAYKHAAEQGRDAAFIAWSGYTGECDFDAFDCAFVGEAESEEDYAQKYAEDSGLLNEVPAALRYYIDYEAYARDLFSSGLVFVDGYVFSN</sequence>
<dbReference type="Gene3D" id="1.10.10.1190">
    <property type="entry name" value="Antirestriction protein ArdA, domain 3"/>
    <property type="match status" value="1"/>
</dbReference>
<dbReference type="RefSeq" id="WP_151605781.1">
    <property type="nucleotide sequence ID" value="NZ_JAWLOF010000014.1"/>
</dbReference>
<dbReference type="InterPro" id="IPR009899">
    <property type="entry name" value="ArdA"/>
</dbReference>
<dbReference type="InterPro" id="IPR041893">
    <property type="entry name" value="ArdA_dom3"/>
</dbReference>
<dbReference type="EMBL" id="JAWLOF010000014">
    <property type="protein sequence ID" value="MDV7024474.1"/>
    <property type="molecule type" value="Genomic_DNA"/>
</dbReference>